<gene>
    <name evidence="5" type="ORF">DU000_06835</name>
</gene>
<comment type="caution">
    <text evidence="5">The sequence shown here is derived from an EMBL/GenBank/DDBJ whole genome shotgun (WGS) entry which is preliminary data.</text>
</comment>
<dbReference type="PANTHER" id="PTHR46268">
    <property type="entry name" value="STRESS RESPONSE PROTEIN NHAX"/>
    <property type="match status" value="1"/>
</dbReference>
<proteinExistence type="inferred from homology"/>
<dbReference type="PRINTS" id="PR01438">
    <property type="entry name" value="UNVRSLSTRESS"/>
</dbReference>
<keyword evidence="3" id="KW-0067">ATP-binding</keyword>
<keyword evidence="6" id="KW-1185">Reference proteome</keyword>
<dbReference type="InterPro" id="IPR006015">
    <property type="entry name" value="Universal_stress_UspA"/>
</dbReference>
<dbReference type="InterPro" id="IPR014729">
    <property type="entry name" value="Rossmann-like_a/b/a_fold"/>
</dbReference>
<name>A0A368L4M1_9BURK</name>
<dbReference type="AlphaFoldDB" id="A0A368L4M1"/>
<dbReference type="InterPro" id="IPR006016">
    <property type="entry name" value="UspA"/>
</dbReference>
<reference evidence="5 6" key="1">
    <citation type="journal article" date="2018" name="Int. J. Syst. Evol. Microbiol.">
        <title>Parvibium lacunae gen. nov., sp. nov., a new member of the family Alcaligenaceae isolated from a freshwater pond.</title>
        <authorList>
            <person name="Chen W.M."/>
            <person name="Xie P.B."/>
            <person name="Hsu M.Y."/>
            <person name="Sheu S.Y."/>
        </authorList>
    </citation>
    <scope>NUCLEOTIDE SEQUENCE [LARGE SCALE GENOMIC DNA]</scope>
    <source>
        <strain evidence="5 6">KMB9</strain>
    </source>
</reference>
<evidence type="ECO:0000256" key="2">
    <source>
        <dbReference type="ARBA" id="ARBA00022741"/>
    </source>
</evidence>
<dbReference type="Proteomes" id="UP000252357">
    <property type="component" value="Unassembled WGS sequence"/>
</dbReference>
<comment type="similarity">
    <text evidence="1">Belongs to the universal stress protein A family.</text>
</comment>
<dbReference type="CDD" id="cd00293">
    <property type="entry name" value="USP-like"/>
    <property type="match status" value="1"/>
</dbReference>
<evidence type="ECO:0000259" key="4">
    <source>
        <dbReference type="Pfam" id="PF00582"/>
    </source>
</evidence>
<organism evidence="5 6">
    <name type="scientific">Parvibium lacunae</name>
    <dbReference type="NCBI Taxonomy" id="1888893"/>
    <lineage>
        <taxon>Bacteria</taxon>
        <taxon>Pseudomonadati</taxon>
        <taxon>Pseudomonadota</taxon>
        <taxon>Betaproteobacteria</taxon>
        <taxon>Burkholderiales</taxon>
        <taxon>Alcaligenaceae</taxon>
        <taxon>Parvibium</taxon>
    </lineage>
</organism>
<sequence>MFKKILVPTDGSELAEKAVQGAIAFAQSTGAEVVGLTVIDPYPTQGAIEYVPVQSFDVYLAKMEDVAQTRLLAVTQRAQAAQVKATTVVKKTFSPYEAIIETAEAEGCDVIFMASHGRSGVGALLLGSETQKVLAHTSLPVLVYR</sequence>
<keyword evidence="2" id="KW-0547">Nucleotide-binding</keyword>
<accession>A0A368L4M1</accession>
<dbReference type="EMBL" id="QPGB01000002">
    <property type="protein sequence ID" value="RCS58517.1"/>
    <property type="molecule type" value="Genomic_DNA"/>
</dbReference>
<evidence type="ECO:0000313" key="6">
    <source>
        <dbReference type="Proteomes" id="UP000252357"/>
    </source>
</evidence>
<dbReference type="Pfam" id="PF00582">
    <property type="entry name" value="Usp"/>
    <property type="match status" value="1"/>
</dbReference>
<evidence type="ECO:0000256" key="3">
    <source>
        <dbReference type="ARBA" id="ARBA00022840"/>
    </source>
</evidence>
<dbReference type="OrthoDB" id="5295044at2"/>
<dbReference type="SUPFAM" id="SSF52402">
    <property type="entry name" value="Adenine nucleotide alpha hydrolases-like"/>
    <property type="match status" value="1"/>
</dbReference>
<protein>
    <submittedName>
        <fullName evidence="5">Universal stress protein</fullName>
    </submittedName>
</protein>
<feature type="domain" description="UspA" evidence="4">
    <location>
        <begin position="1"/>
        <end position="145"/>
    </location>
</feature>
<dbReference type="Gene3D" id="3.40.50.620">
    <property type="entry name" value="HUPs"/>
    <property type="match status" value="1"/>
</dbReference>
<evidence type="ECO:0000256" key="1">
    <source>
        <dbReference type="ARBA" id="ARBA00008791"/>
    </source>
</evidence>
<evidence type="ECO:0000313" key="5">
    <source>
        <dbReference type="EMBL" id="RCS58517.1"/>
    </source>
</evidence>
<dbReference type="RefSeq" id="WP_114402601.1">
    <property type="nucleotide sequence ID" value="NZ_QPGB01000002.1"/>
</dbReference>
<dbReference type="GO" id="GO:0005524">
    <property type="term" value="F:ATP binding"/>
    <property type="evidence" value="ECO:0007669"/>
    <property type="project" value="UniProtKB-KW"/>
</dbReference>
<dbReference type="PANTHER" id="PTHR46268:SF27">
    <property type="entry name" value="UNIVERSAL STRESS PROTEIN RV2623"/>
    <property type="match status" value="1"/>
</dbReference>